<dbReference type="InterPro" id="IPR052953">
    <property type="entry name" value="Ser-rich/MCO-related"/>
</dbReference>
<evidence type="ECO:0000313" key="2">
    <source>
        <dbReference type="EMBL" id="SPQ26480.1"/>
    </source>
</evidence>
<dbReference type="Gene3D" id="2.60.40.420">
    <property type="entry name" value="Cupredoxins - blue copper proteins"/>
    <property type="match status" value="1"/>
</dbReference>
<protein>
    <submittedName>
        <fullName evidence="2">3bc48668-29da-440d-9bdd-ea11d201220c</fullName>
    </submittedName>
</protein>
<evidence type="ECO:0000256" key="1">
    <source>
        <dbReference type="SAM" id="SignalP"/>
    </source>
</evidence>
<evidence type="ECO:0000313" key="3">
    <source>
        <dbReference type="Proteomes" id="UP000289323"/>
    </source>
</evidence>
<dbReference type="SUPFAM" id="SSF49503">
    <property type="entry name" value="Cupredoxins"/>
    <property type="match status" value="1"/>
</dbReference>
<dbReference type="EMBL" id="OUUZ01000018">
    <property type="protein sequence ID" value="SPQ26480.1"/>
    <property type="molecule type" value="Genomic_DNA"/>
</dbReference>
<dbReference type="PANTHER" id="PTHR34883:SF15">
    <property type="entry name" value="EXTRACELLULAR SERINE-RICH PROTEIN"/>
    <property type="match status" value="1"/>
</dbReference>
<proteinExistence type="predicted"/>
<gene>
    <name evidence="2" type="ORF">TT172_LOCUS8899</name>
</gene>
<feature type="signal peptide" evidence="1">
    <location>
        <begin position="1"/>
        <end position="16"/>
    </location>
</feature>
<dbReference type="PANTHER" id="PTHR34883">
    <property type="entry name" value="SERINE-RICH PROTEIN, PUTATIVE-RELATED-RELATED"/>
    <property type="match status" value="1"/>
</dbReference>
<dbReference type="InterPro" id="IPR008972">
    <property type="entry name" value="Cupredoxin"/>
</dbReference>
<dbReference type="Proteomes" id="UP000289323">
    <property type="component" value="Unassembled WGS sequence"/>
</dbReference>
<keyword evidence="1" id="KW-0732">Signal</keyword>
<dbReference type="CDD" id="cd00920">
    <property type="entry name" value="Cupredoxin"/>
    <property type="match status" value="1"/>
</dbReference>
<reference evidence="2 3" key="1">
    <citation type="submission" date="2018-04" db="EMBL/GenBank/DDBJ databases">
        <authorList>
            <person name="Huttner S."/>
            <person name="Dainat J."/>
        </authorList>
    </citation>
    <scope>NUCLEOTIDE SEQUENCE [LARGE SCALE GENOMIC DNA]</scope>
</reference>
<dbReference type="AlphaFoldDB" id="A0A446BVV8"/>
<name>A0A446BVV8_9PEZI</name>
<sequence length="191" mass="20462">MKSILALVSALPLLLAAPAPVPQPTALQTPSITFTSPRVTHTVVAGRGGLHFDPDNIVAEAGDIVEFHFLPLNHSVVEASFDAPCQPRDATSFFSGFFPVAPKPDGSAVQSPEVFQIEVVDATRPIWFYCAQNKGRHCQNGMVGVVNQHFDSDKTLAVFRANAAKVLGDSGVQPFVQGGWRIENPNPLSGF</sequence>
<feature type="chain" id="PRO_5019214288" evidence="1">
    <location>
        <begin position="17"/>
        <end position="191"/>
    </location>
</feature>
<accession>A0A446BVV8</accession>
<organism evidence="2 3">
    <name type="scientific">Thermothielavioides terrestris</name>
    <dbReference type="NCBI Taxonomy" id="2587410"/>
    <lineage>
        <taxon>Eukaryota</taxon>
        <taxon>Fungi</taxon>
        <taxon>Dikarya</taxon>
        <taxon>Ascomycota</taxon>
        <taxon>Pezizomycotina</taxon>
        <taxon>Sordariomycetes</taxon>
        <taxon>Sordariomycetidae</taxon>
        <taxon>Sordariales</taxon>
        <taxon>Chaetomiaceae</taxon>
        <taxon>Thermothielavioides</taxon>
    </lineage>
</organism>